<dbReference type="Proteomes" id="UP001140453">
    <property type="component" value="Unassembled WGS sequence"/>
</dbReference>
<evidence type="ECO:0000256" key="5">
    <source>
        <dbReference type="ARBA" id="ARBA00009862"/>
    </source>
</evidence>
<dbReference type="InterPro" id="IPR036522">
    <property type="entry name" value="MoaC_sf"/>
</dbReference>
<evidence type="ECO:0000256" key="17">
    <source>
        <dbReference type="SAM" id="MobiDB-lite"/>
    </source>
</evidence>
<dbReference type="AlphaFoldDB" id="A0A9W9CXP9"/>
<feature type="compositionally biased region" description="Pro residues" evidence="17">
    <location>
        <begin position="76"/>
        <end position="86"/>
    </location>
</feature>
<dbReference type="Gene3D" id="3.30.70.640">
    <property type="entry name" value="Molybdopterin cofactor biosynthesis C (MoaC) domain"/>
    <property type="match status" value="1"/>
</dbReference>
<dbReference type="InterPro" id="IPR000385">
    <property type="entry name" value="MoaA_NifB_PqqE_Fe-S-bd_CS"/>
</dbReference>
<proteinExistence type="inferred from homology"/>
<evidence type="ECO:0000256" key="15">
    <source>
        <dbReference type="ARBA" id="ARBA00023239"/>
    </source>
</evidence>
<evidence type="ECO:0000256" key="2">
    <source>
        <dbReference type="ARBA" id="ARBA00001966"/>
    </source>
</evidence>
<dbReference type="InterPro" id="IPR010505">
    <property type="entry name" value="MoaA_twitch"/>
</dbReference>
<comment type="cofactor">
    <cofactor evidence="2">
        <name>[4Fe-4S] cluster</name>
        <dbReference type="ChEBI" id="CHEBI:49883"/>
    </cofactor>
</comment>
<keyword evidence="8" id="KW-0479">Metal-binding</keyword>
<comment type="similarity">
    <text evidence="5">In the N-terminal section; belongs to the radical SAM superfamily. MoaA family.</text>
</comment>
<feature type="domain" description="Radical SAM core" evidence="18">
    <location>
        <begin position="111"/>
        <end position="338"/>
    </location>
</feature>
<dbReference type="GO" id="GO:0005525">
    <property type="term" value="F:GTP binding"/>
    <property type="evidence" value="ECO:0007669"/>
    <property type="project" value="UniProtKB-KW"/>
</dbReference>
<dbReference type="CDD" id="cd01335">
    <property type="entry name" value="Radical_SAM"/>
    <property type="match status" value="1"/>
</dbReference>
<evidence type="ECO:0000256" key="8">
    <source>
        <dbReference type="ARBA" id="ARBA00022723"/>
    </source>
</evidence>
<dbReference type="InterPro" id="IPR002820">
    <property type="entry name" value="Mopterin_CF_biosynth-C_dom"/>
</dbReference>
<dbReference type="NCBIfam" id="TIGR02666">
    <property type="entry name" value="moaA"/>
    <property type="match status" value="1"/>
</dbReference>
<dbReference type="PROSITE" id="PS01305">
    <property type="entry name" value="MOAA_NIFB_PQQE"/>
    <property type="match status" value="1"/>
</dbReference>
<keyword evidence="6" id="KW-0004">4Fe-4S</keyword>
<dbReference type="SFLD" id="SFLDG01067">
    <property type="entry name" value="SPASM/twitch_domain_containing"/>
    <property type="match status" value="1"/>
</dbReference>
<dbReference type="InterPro" id="IPR013483">
    <property type="entry name" value="MoaA"/>
</dbReference>
<dbReference type="InterPro" id="IPR040064">
    <property type="entry name" value="MoaA-like"/>
</dbReference>
<dbReference type="Pfam" id="PF04055">
    <property type="entry name" value="Radical_SAM"/>
    <property type="match status" value="1"/>
</dbReference>
<evidence type="ECO:0000256" key="6">
    <source>
        <dbReference type="ARBA" id="ARBA00022485"/>
    </source>
</evidence>
<dbReference type="EMBL" id="JAPEVB010000003">
    <property type="protein sequence ID" value="KAJ4391460.1"/>
    <property type="molecule type" value="Genomic_DNA"/>
</dbReference>
<feature type="region of interest" description="Disordered" evidence="17">
    <location>
        <begin position="52"/>
        <end position="102"/>
    </location>
</feature>
<comment type="catalytic activity">
    <reaction evidence="1">
        <text>(8S)-3',8-cyclo-7,8-dihydroguanosine 5'-triphosphate = cyclic pyranopterin phosphate + diphosphate</text>
        <dbReference type="Rhea" id="RHEA:49580"/>
        <dbReference type="ChEBI" id="CHEBI:33019"/>
        <dbReference type="ChEBI" id="CHEBI:59648"/>
        <dbReference type="ChEBI" id="CHEBI:131766"/>
        <dbReference type="EC" id="4.6.1.17"/>
    </reaction>
</comment>
<evidence type="ECO:0000256" key="1">
    <source>
        <dbReference type="ARBA" id="ARBA00001637"/>
    </source>
</evidence>
<gene>
    <name evidence="19" type="ORF">N0V93_005077</name>
</gene>
<name>A0A9W9CXP9_9PEZI</name>
<dbReference type="SUPFAM" id="SSF102114">
    <property type="entry name" value="Radical SAM enzymes"/>
    <property type="match status" value="1"/>
</dbReference>
<evidence type="ECO:0000256" key="9">
    <source>
        <dbReference type="ARBA" id="ARBA00022741"/>
    </source>
</evidence>
<dbReference type="InterPro" id="IPR050105">
    <property type="entry name" value="MoCo_biosynth_MoaA/MoaC"/>
</dbReference>
<evidence type="ECO:0000256" key="4">
    <source>
        <dbReference type="ARBA" id="ARBA00008484"/>
    </source>
</evidence>
<reference evidence="19" key="1">
    <citation type="submission" date="2022-10" db="EMBL/GenBank/DDBJ databases">
        <title>Tapping the CABI collections for fungal endophytes: first genome assemblies for Collariella, Neodidymelliopsis, Ascochyta clinopodiicola, Didymella pomorum, Didymosphaeria variabile, Neocosmospora piperis and Neocucurbitaria cava.</title>
        <authorList>
            <person name="Hill R."/>
        </authorList>
    </citation>
    <scope>NUCLEOTIDE SEQUENCE</scope>
    <source>
        <strain evidence="19">IMI 355082</strain>
    </source>
</reference>
<keyword evidence="14" id="KW-0501">Molybdenum cofactor biosynthesis</keyword>
<evidence type="ECO:0000256" key="14">
    <source>
        <dbReference type="ARBA" id="ARBA00023150"/>
    </source>
</evidence>
<evidence type="ECO:0000313" key="19">
    <source>
        <dbReference type="EMBL" id="KAJ4391460.1"/>
    </source>
</evidence>
<evidence type="ECO:0000256" key="10">
    <source>
        <dbReference type="ARBA" id="ARBA00023004"/>
    </source>
</evidence>
<dbReference type="NCBIfam" id="TIGR00581">
    <property type="entry name" value="moaC"/>
    <property type="match status" value="1"/>
</dbReference>
<dbReference type="SFLD" id="SFLDG01386">
    <property type="entry name" value="main_SPASM_domain-containing"/>
    <property type="match status" value="1"/>
</dbReference>
<dbReference type="SFLD" id="SFLDG01383">
    <property type="entry name" value="cyclic_pyranopterin_phosphate"/>
    <property type="match status" value="1"/>
</dbReference>
<dbReference type="Pfam" id="PF06463">
    <property type="entry name" value="Mob_synth_C"/>
    <property type="match status" value="1"/>
</dbReference>
<keyword evidence="15" id="KW-0456">Lyase</keyword>
<protein>
    <recommendedName>
        <fullName evidence="18">Radical SAM core domain-containing protein</fullName>
    </recommendedName>
</protein>
<keyword evidence="11" id="KW-0411">Iron-sulfur</keyword>
<feature type="compositionally biased region" description="Low complexity" evidence="17">
    <location>
        <begin position="57"/>
        <end position="75"/>
    </location>
</feature>
<dbReference type="OrthoDB" id="429626at2759"/>
<dbReference type="CDD" id="cd21117">
    <property type="entry name" value="Twitch_MoaA"/>
    <property type="match status" value="1"/>
</dbReference>
<evidence type="ECO:0000313" key="20">
    <source>
        <dbReference type="Proteomes" id="UP001140453"/>
    </source>
</evidence>
<dbReference type="Gene3D" id="3.20.20.70">
    <property type="entry name" value="Aldolase class I"/>
    <property type="match status" value="1"/>
</dbReference>
<evidence type="ECO:0000256" key="7">
    <source>
        <dbReference type="ARBA" id="ARBA00022691"/>
    </source>
</evidence>
<dbReference type="GO" id="GO:0061798">
    <property type="term" value="F:GTP 3',8'-cyclase activity"/>
    <property type="evidence" value="ECO:0007669"/>
    <property type="project" value="UniProtKB-EC"/>
</dbReference>
<keyword evidence="9" id="KW-0547">Nucleotide-binding</keyword>
<dbReference type="PANTHER" id="PTHR22960:SF0">
    <property type="entry name" value="MOLYBDENUM COFACTOR BIOSYNTHESIS PROTEIN 1"/>
    <property type="match status" value="1"/>
</dbReference>
<keyword evidence="7" id="KW-0949">S-adenosyl-L-methionine</keyword>
<evidence type="ECO:0000256" key="3">
    <source>
        <dbReference type="ARBA" id="ARBA00005046"/>
    </source>
</evidence>
<evidence type="ECO:0000256" key="11">
    <source>
        <dbReference type="ARBA" id="ARBA00023014"/>
    </source>
</evidence>
<dbReference type="GO" id="GO:0006777">
    <property type="term" value="P:Mo-molybdopterin cofactor biosynthetic process"/>
    <property type="evidence" value="ECO:0007669"/>
    <property type="project" value="UniProtKB-KW"/>
</dbReference>
<dbReference type="Pfam" id="PF01967">
    <property type="entry name" value="MoaC"/>
    <property type="match status" value="1"/>
</dbReference>
<dbReference type="GO" id="GO:0061799">
    <property type="term" value="F:cyclic pyranopterin monophosphate synthase activity"/>
    <property type="evidence" value="ECO:0007669"/>
    <property type="project" value="UniProtKB-EC"/>
</dbReference>
<dbReference type="GO" id="GO:0046872">
    <property type="term" value="F:metal ion binding"/>
    <property type="evidence" value="ECO:0007669"/>
    <property type="project" value="UniProtKB-KW"/>
</dbReference>
<evidence type="ECO:0000256" key="16">
    <source>
        <dbReference type="ARBA" id="ARBA00048697"/>
    </source>
</evidence>
<dbReference type="CDD" id="cd01420">
    <property type="entry name" value="MoaC_PE"/>
    <property type="match status" value="1"/>
</dbReference>
<dbReference type="SMART" id="SM00729">
    <property type="entry name" value="Elp3"/>
    <property type="match status" value="1"/>
</dbReference>
<dbReference type="HAMAP" id="MF_01224_B">
    <property type="entry name" value="MoaC_B"/>
    <property type="match status" value="1"/>
</dbReference>
<sequence length="652" mass="71605">MNLTTRAVARRLQAHQPPSSTPLHQLAHALSRPVPCWGTRTTASVANIHHSGATQQPSLSDLDLPLASTSTSTSSVPPPTPVPSDPPQATSTSRRGALQDARPFSDFLTDTYNRQHSYLRISLTEKCNLRCVYCMPEEGVPLSAPSSLLTTPEIVLLASTFVSQGVNKIRLTGGEPTVRPDILPLMQQLGTLRPHGLRELCITTNGVALHRKLESMVKAGLTGVNLSLDTLDPWQYQVMTRRRGFDAVQRSIARLHDLNRAGAGVRFKINCVVMRGINDREILDFVDLTRSNDVEVRFIEYMPFDGNKWSQGKMFSYTEMLDRIRERYPSLQKVQDHKNDTSKTWRIPGFAGRLGFVTSMTHNFCGSCNRLRITSDGNLKVCLFGNEEVSLRDILREINSGQPIDEEALARLRKVAMDQQLPAHPHSEDVEKQLVLTPNTHQLLRVIGAAVKRKEAGHAAKGIQAKTLDTSRQLSDEEDKSAPDYPKLTHLTPTGAAHMVPIAHKQPTARTARAVCSVHFSNPTALQLVRENGLKKGDVLGVARIAGIMAAKRTPDLIPLCHPIMLSHVNVDLEPADGRIDVSTTVTCDGKTGVEMEALTAAAAAALTVYDMCKAVDKGMRVEGLRVVLKEGGKSGRWVEGTQTESGQRRGE</sequence>
<dbReference type="PROSITE" id="PS51918">
    <property type="entry name" value="RADICAL_SAM"/>
    <property type="match status" value="1"/>
</dbReference>
<keyword evidence="20" id="KW-1185">Reference proteome</keyword>
<keyword evidence="12" id="KW-0496">Mitochondrion</keyword>
<evidence type="ECO:0000256" key="13">
    <source>
        <dbReference type="ARBA" id="ARBA00023134"/>
    </source>
</evidence>
<dbReference type="InterPro" id="IPR007197">
    <property type="entry name" value="rSAM"/>
</dbReference>
<dbReference type="InterPro" id="IPR023045">
    <property type="entry name" value="MoaC"/>
</dbReference>
<dbReference type="PANTHER" id="PTHR22960">
    <property type="entry name" value="MOLYBDOPTERIN COFACTOR SYNTHESIS PROTEIN A"/>
    <property type="match status" value="1"/>
</dbReference>
<keyword evidence="13" id="KW-0342">GTP-binding</keyword>
<dbReference type="InterPro" id="IPR013785">
    <property type="entry name" value="Aldolase_TIM"/>
</dbReference>
<dbReference type="InterPro" id="IPR058240">
    <property type="entry name" value="rSAM_sf"/>
</dbReference>
<evidence type="ECO:0000259" key="18">
    <source>
        <dbReference type="PROSITE" id="PS51918"/>
    </source>
</evidence>
<dbReference type="NCBIfam" id="NF006870">
    <property type="entry name" value="PRK09364.1"/>
    <property type="match status" value="1"/>
</dbReference>
<dbReference type="SUPFAM" id="SSF55040">
    <property type="entry name" value="Molybdenum cofactor biosynthesis protein C, MoaC"/>
    <property type="match status" value="1"/>
</dbReference>
<accession>A0A9W9CXP9</accession>
<dbReference type="GO" id="GO:0051539">
    <property type="term" value="F:4 iron, 4 sulfur cluster binding"/>
    <property type="evidence" value="ECO:0007669"/>
    <property type="project" value="UniProtKB-KW"/>
</dbReference>
<organism evidence="19 20">
    <name type="scientific">Gnomoniopsis smithogilvyi</name>
    <dbReference type="NCBI Taxonomy" id="1191159"/>
    <lineage>
        <taxon>Eukaryota</taxon>
        <taxon>Fungi</taxon>
        <taxon>Dikarya</taxon>
        <taxon>Ascomycota</taxon>
        <taxon>Pezizomycotina</taxon>
        <taxon>Sordariomycetes</taxon>
        <taxon>Sordariomycetidae</taxon>
        <taxon>Diaporthales</taxon>
        <taxon>Gnomoniaceae</taxon>
        <taxon>Gnomoniopsis</taxon>
    </lineage>
</organism>
<feature type="region of interest" description="Disordered" evidence="17">
    <location>
        <begin position="458"/>
        <end position="487"/>
    </location>
</feature>
<dbReference type="InterPro" id="IPR006638">
    <property type="entry name" value="Elp3/MiaA/NifB-like_rSAM"/>
</dbReference>
<comment type="pathway">
    <text evidence="3">Cofactor biosynthesis; molybdopterin biosynthesis.</text>
</comment>
<keyword evidence="10" id="KW-0408">Iron</keyword>
<comment type="caution">
    <text evidence="19">The sequence shown here is derived from an EMBL/GenBank/DDBJ whole genome shotgun (WGS) entry which is preliminary data.</text>
</comment>
<comment type="similarity">
    <text evidence="4">In the C-terminal section; belongs to the MoaC family.</text>
</comment>
<dbReference type="SFLD" id="SFLDS00029">
    <property type="entry name" value="Radical_SAM"/>
    <property type="match status" value="1"/>
</dbReference>
<comment type="catalytic activity">
    <reaction evidence="16">
        <text>GTP + AH2 + S-adenosyl-L-methionine = (8S)-3',8-cyclo-7,8-dihydroguanosine 5'-triphosphate + 5'-deoxyadenosine + L-methionine + A + H(+)</text>
        <dbReference type="Rhea" id="RHEA:49576"/>
        <dbReference type="ChEBI" id="CHEBI:13193"/>
        <dbReference type="ChEBI" id="CHEBI:15378"/>
        <dbReference type="ChEBI" id="CHEBI:17319"/>
        <dbReference type="ChEBI" id="CHEBI:17499"/>
        <dbReference type="ChEBI" id="CHEBI:37565"/>
        <dbReference type="ChEBI" id="CHEBI:57844"/>
        <dbReference type="ChEBI" id="CHEBI:59789"/>
        <dbReference type="ChEBI" id="CHEBI:131766"/>
        <dbReference type="EC" id="4.1.99.22"/>
    </reaction>
</comment>
<evidence type="ECO:0000256" key="12">
    <source>
        <dbReference type="ARBA" id="ARBA00023128"/>
    </source>
</evidence>
<dbReference type="InterPro" id="IPR047594">
    <property type="entry name" value="MoaC_bact/euk"/>
</dbReference>